<reference evidence="2" key="1">
    <citation type="submission" date="2022-09" db="EMBL/GenBank/DDBJ databases">
        <title>Rhodovastum sp. nov. RN2-1 isolated from soil in Seongnam, South Korea.</title>
        <authorList>
            <person name="Le N.T."/>
        </authorList>
    </citation>
    <scope>NUCLEOTIDE SEQUENCE</scope>
    <source>
        <strain evidence="2">RN2-1</strain>
    </source>
</reference>
<evidence type="ECO:0000313" key="3">
    <source>
        <dbReference type="Proteomes" id="UP001165679"/>
    </source>
</evidence>
<name>A0AA41YKT0_9PROT</name>
<dbReference type="NCBIfam" id="TIGR04430">
    <property type="entry name" value="OM_asym_MlaD"/>
    <property type="match status" value="1"/>
</dbReference>
<dbReference type="InterPro" id="IPR003399">
    <property type="entry name" value="Mce/MlaD"/>
</dbReference>
<dbReference type="InterPro" id="IPR052336">
    <property type="entry name" value="MlaD_Phospholipid_Transporter"/>
</dbReference>
<proteinExistence type="predicted"/>
<dbReference type="AlphaFoldDB" id="A0AA41YKT0"/>
<dbReference type="Pfam" id="PF02470">
    <property type="entry name" value="MlaD"/>
    <property type="match status" value="1"/>
</dbReference>
<reference evidence="2" key="2">
    <citation type="submission" date="2022-10" db="EMBL/GenBank/DDBJ databases">
        <authorList>
            <person name="Trinh H.N."/>
        </authorList>
    </citation>
    <scope>NUCLEOTIDE SEQUENCE</scope>
    <source>
        <strain evidence="2">RN2-1</strain>
    </source>
</reference>
<keyword evidence="3" id="KW-1185">Reference proteome</keyword>
<evidence type="ECO:0000313" key="2">
    <source>
        <dbReference type="EMBL" id="MCW3474435.1"/>
    </source>
</evidence>
<dbReference type="RefSeq" id="WP_264713066.1">
    <property type="nucleotide sequence ID" value="NZ_JAPDNT010000003.1"/>
</dbReference>
<dbReference type="GO" id="GO:0005543">
    <property type="term" value="F:phospholipid binding"/>
    <property type="evidence" value="ECO:0007669"/>
    <property type="project" value="TreeGrafter"/>
</dbReference>
<accession>A0AA41YKT0</accession>
<protein>
    <submittedName>
        <fullName evidence="2">Outer membrane lipid asymmetry maintenance protein MlaD</fullName>
    </submittedName>
</protein>
<comment type="caution">
    <text evidence="2">The sequence shown here is derived from an EMBL/GenBank/DDBJ whole genome shotgun (WGS) entry which is preliminary data.</text>
</comment>
<dbReference type="Proteomes" id="UP001165679">
    <property type="component" value="Unassembled WGS sequence"/>
</dbReference>
<gene>
    <name evidence="2" type="primary">mlaD</name>
    <name evidence="2" type="ORF">OL599_07550</name>
</gene>
<feature type="domain" description="Mce/MlaD" evidence="1">
    <location>
        <begin position="37"/>
        <end position="114"/>
    </location>
</feature>
<dbReference type="EMBL" id="JAPDNT010000003">
    <property type="protein sequence ID" value="MCW3474435.1"/>
    <property type="molecule type" value="Genomic_DNA"/>
</dbReference>
<organism evidence="2 3">
    <name type="scientific">Limobrevibacterium gyesilva</name>
    <dbReference type="NCBI Taxonomy" id="2991712"/>
    <lineage>
        <taxon>Bacteria</taxon>
        <taxon>Pseudomonadati</taxon>
        <taxon>Pseudomonadota</taxon>
        <taxon>Alphaproteobacteria</taxon>
        <taxon>Acetobacterales</taxon>
        <taxon>Acetobacteraceae</taxon>
        <taxon>Limobrevibacterium</taxon>
    </lineage>
</organism>
<sequence>MAQRNPTELIAGAAVLVVALGFLGYAVAHTGRTTISGYTLRAKFDRIDGLAVGADVRVAGVKVGTVSSAGVDPKTYQAVVTFSIENALKVPKDSSAEITSDGMLGGKFLALVPGGDEKMLADGGEVAITQSAVSLEQLLGKFIFSVNDLTTNVQKQLRTEPSK</sequence>
<dbReference type="GO" id="GO:0005548">
    <property type="term" value="F:phospholipid transporter activity"/>
    <property type="evidence" value="ECO:0007669"/>
    <property type="project" value="TreeGrafter"/>
</dbReference>
<evidence type="ECO:0000259" key="1">
    <source>
        <dbReference type="Pfam" id="PF02470"/>
    </source>
</evidence>
<dbReference type="PANTHER" id="PTHR33371:SF4">
    <property type="entry name" value="INTERMEMBRANE PHOSPHOLIPID TRANSPORT SYSTEM BINDING PROTEIN MLAD"/>
    <property type="match status" value="1"/>
</dbReference>
<dbReference type="InterPro" id="IPR030970">
    <property type="entry name" value="ABC_MlaD"/>
</dbReference>
<dbReference type="PANTHER" id="PTHR33371">
    <property type="entry name" value="INTERMEMBRANE PHOSPHOLIPID TRANSPORT SYSTEM BINDING PROTEIN MLAD-RELATED"/>
    <property type="match status" value="1"/>
</dbReference>